<evidence type="ECO:0000256" key="1">
    <source>
        <dbReference type="ARBA" id="ARBA00023002"/>
    </source>
</evidence>
<dbReference type="RefSeq" id="WP_189786267.1">
    <property type="nucleotide sequence ID" value="NZ_BNAT01000030.1"/>
</dbReference>
<evidence type="ECO:0000313" key="5">
    <source>
        <dbReference type="Proteomes" id="UP000603227"/>
    </source>
</evidence>
<dbReference type="InterPro" id="IPR050631">
    <property type="entry name" value="PheA/TfdB_FAD_monoxygenase"/>
</dbReference>
<feature type="domain" description="FAD-binding" evidence="3">
    <location>
        <begin position="6"/>
        <end position="338"/>
    </location>
</feature>
<keyword evidence="1" id="KW-0560">Oxidoreductase</keyword>
<name>A0A918ZD35_9ACTN</name>
<evidence type="ECO:0000259" key="3">
    <source>
        <dbReference type="Pfam" id="PF01494"/>
    </source>
</evidence>
<proteinExistence type="predicted"/>
<evidence type="ECO:0000256" key="2">
    <source>
        <dbReference type="ARBA" id="ARBA00023027"/>
    </source>
</evidence>
<dbReference type="InterPro" id="IPR036188">
    <property type="entry name" value="FAD/NAD-bd_sf"/>
</dbReference>
<dbReference type="PANTHER" id="PTHR43476">
    <property type="entry name" value="3-(3-HYDROXY-PHENYL)PROPIONATE/3-HYDROXYCINNAMIC ACID HYDROXYLASE"/>
    <property type="match status" value="1"/>
</dbReference>
<sequence>MTKPSTDVLVVGAGPVGLLTALGLAQAGLNVTVLERDSAIGDSPRAMTYLWFVLDGLAELGVLPDMEREGVRSLDGLTLRVLRTGEVIEWGKVSLEETTGRPYNNIHLGQDRLGEITLRHLEKQPGVSVHWNTAVTGLTQNDDGVRVTADGPDGPVEYTASWVVGTDGASSTVRKSLGLGFDGITWPERFVATNVRYPFDAYGFNDANMVVDPRYGAVVAKIDDEGLWRVTYAEDADLPAEQVLERMTAWFDAFLPGSKDFELVHHSPYRLHQRSAERYRVGRVLLAGDAAHATNPTGGLGLTCGLLDLYVLYPALAAVVRGEAPADVLDRYAEDRRQKFLDIASPMASQFKRLVYHSTDPAKLDSDLAGPRSVAGDPEKVRAAQLGMAQLRSPQLVPVEAS</sequence>
<dbReference type="PANTHER" id="PTHR43476:SF4">
    <property type="entry name" value="BLR0106 PROTEIN"/>
    <property type="match status" value="1"/>
</dbReference>
<dbReference type="EMBL" id="BNAT01000030">
    <property type="protein sequence ID" value="GHE46949.1"/>
    <property type="molecule type" value="Genomic_DNA"/>
</dbReference>
<dbReference type="Proteomes" id="UP000603227">
    <property type="component" value="Unassembled WGS sequence"/>
</dbReference>
<dbReference type="GO" id="GO:0071949">
    <property type="term" value="F:FAD binding"/>
    <property type="evidence" value="ECO:0007669"/>
    <property type="project" value="InterPro"/>
</dbReference>
<keyword evidence="2" id="KW-0520">NAD</keyword>
<gene>
    <name evidence="4" type="ORF">GCM10017771_67850</name>
</gene>
<protein>
    <recommendedName>
        <fullName evidence="3">FAD-binding domain-containing protein</fullName>
    </recommendedName>
</protein>
<keyword evidence="5" id="KW-1185">Reference proteome</keyword>
<dbReference type="GO" id="GO:0016491">
    <property type="term" value="F:oxidoreductase activity"/>
    <property type="evidence" value="ECO:0007669"/>
    <property type="project" value="UniProtKB-KW"/>
</dbReference>
<dbReference type="Gene3D" id="3.30.70.2450">
    <property type="match status" value="1"/>
</dbReference>
<dbReference type="AlphaFoldDB" id="A0A918ZD35"/>
<evidence type="ECO:0000313" key="4">
    <source>
        <dbReference type="EMBL" id="GHE46949.1"/>
    </source>
</evidence>
<accession>A0A918ZD35</accession>
<reference evidence="4" key="1">
    <citation type="journal article" date="2014" name="Int. J. Syst. Evol. Microbiol.">
        <title>Complete genome sequence of Corynebacterium casei LMG S-19264T (=DSM 44701T), isolated from a smear-ripened cheese.</title>
        <authorList>
            <consortium name="US DOE Joint Genome Institute (JGI-PGF)"/>
            <person name="Walter F."/>
            <person name="Albersmeier A."/>
            <person name="Kalinowski J."/>
            <person name="Ruckert C."/>
        </authorList>
    </citation>
    <scope>NUCLEOTIDE SEQUENCE</scope>
    <source>
        <strain evidence="4">CGMCC 4.7403</strain>
    </source>
</reference>
<dbReference type="SUPFAM" id="SSF51905">
    <property type="entry name" value="FAD/NAD(P)-binding domain"/>
    <property type="match status" value="1"/>
</dbReference>
<reference evidence="4" key="2">
    <citation type="submission" date="2020-09" db="EMBL/GenBank/DDBJ databases">
        <authorList>
            <person name="Sun Q."/>
            <person name="Zhou Y."/>
        </authorList>
    </citation>
    <scope>NUCLEOTIDE SEQUENCE</scope>
    <source>
        <strain evidence="4">CGMCC 4.7403</strain>
    </source>
</reference>
<dbReference type="Gene3D" id="3.50.50.60">
    <property type="entry name" value="FAD/NAD(P)-binding domain"/>
    <property type="match status" value="1"/>
</dbReference>
<comment type="caution">
    <text evidence="4">The sequence shown here is derived from an EMBL/GenBank/DDBJ whole genome shotgun (WGS) entry which is preliminary data.</text>
</comment>
<dbReference type="PRINTS" id="PR00420">
    <property type="entry name" value="RNGMNOXGNASE"/>
</dbReference>
<dbReference type="InterPro" id="IPR002938">
    <property type="entry name" value="FAD-bd"/>
</dbReference>
<dbReference type="Pfam" id="PF01494">
    <property type="entry name" value="FAD_binding_3"/>
    <property type="match status" value="1"/>
</dbReference>
<organism evidence="4 5">
    <name type="scientific">Streptomyces capitiformicae</name>
    <dbReference type="NCBI Taxonomy" id="2014920"/>
    <lineage>
        <taxon>Bacteria</taxon>
        <taxon>Bacillati</taxon>
        <taxon>Actinomycetota</taxon>
        <taxon>Actinomycetes</taxon>
        <taxon>Kitasatosporales</taxon>
        <taxon>Streptomycetaceae</taxon>
        <taxon>Streptomyces</taxon>
    </lineage>
</organism>